<organism evidence="4 5">
    <name type="scientific">Octopus sinensis</name>
    <name type="common">East Asian common octopus</name>
    <dbReference type="NCBI Taxonomy" id="2607531"/>
    <lineage>
        <taxon>Eukaryota</taxon>
        <taxon>Metazoa</taxon>
        <taxon>Spiralia</taxon>
        <taxon>Lophotrochozoa</taxon>
        <taxon>Mollusca</taxon>
        <taxon>Cephalopoda</taxon>
        <taxon>Coleoidea</taxon>
        <taxon>Octopodiformes</taxon>
        <taxon>Octopoda</taxon>
        <taxon>Incirrata</taxon>
        <taxon>Octopodidae</taxon>
        <taxon>Octopus</taxon>
    </lineage>
</organism>
<feature type="chain" id="PRO_5028252822" evidence="3">
    <location>
        <begin position="21"/>
        <end position="336"/>
    </location>
</feature>
<feature type="compositionally biased region" description="Low complexity" evidence="1">
    <location>
        <begin position="289"/>
        <end position="308"/>
    </location>
</feature>
<proteinExistence type="predicted"/>
<dbReference type="Proteomes" id="UP000515154">
    <property type="component" value="Unplaced"/>
</dbReference>
<feature type="transmembrane region" description="Helical" evidence="2">
    <location>
        <begin position="236"/>
        <end position="256"/>
    </location>
</feature>
<keyword evidence="4" id="KW-1185">Reference proteome</keyword>
<reference evidence="5" key="1">
    <citation type="submission" date="2025-08" db="UniProtKB">
        <authorList>
            <consortium name="RefSeq"/>
        </authorList>
    </citation>
    <scope>IDENTIFICATION</scope>
</reference>
<accession>A0A6P7TSR0</accession>
<keyword evidence="2" id="KW-1133">Transmembrane helix</keyword>
<evidence type="ECO:0000313" key="4">
    <source>
        <dbReference type="Proteomes" id="UP000515154"/>
    </source>
</evidence>
<dbReference type="KEGG" id="osn:115229017"/>
<feature type="signal peptide" evidence="3">
    <location>
        <begin position="1"/>
        <end position="20"/>
    </location>
</feature>
<dbReference type="RefSeq" id="XP_029655304.1">
    <property type="nucleotide sequence ID" value="XM_029799444.2"/>
</dbReference>
<evidence type="ECO:0000256" key="2">
    <source>
        <dbReference type="SAM" id="Phobius"/>
    </source>
</evidence>
<dbReference type="AlphaFoldDB" id="A0A6P7TSR0"/>
<evidence type="ECO:0000256" key="1">
    <source>
        <dbReference type="SAM" id="MobiDB-lite"/>
    </source>
</evidence>
<keyword evidence="3" id="KW-0732">Signal</keyword>
<sequence length="336" mass="39183">MGRLMFSCLMIVFCFYFTRAGIYKIIQSENVVLGGSARLSIYIPNMKRPTVWKCGNYKYECDRTCANGPEYTVTHSGNHSVLWIRKVTKECLTWMFEDDNINVGKIHLKINNLANANDLRTEGVYNITQSENVVLGRSAKLSIYIPNMKRPVVWKCGNYKYECDRTCANGHDYKVTHNGNHSVLWIRKVTKKCLTWMFVDDNINVGKIHLKINRLEADEETKDCEADGSGIPTSTIVVIFVLCLENIILIILWFKFKLPPYDWCRNRVTRRIPRNEPQNQQVEMRVPEAADQQTDQEAADQQMDQEADQQWIRNQQSSKWIRKQQISKWIRNQQSS</sequence>
<feature type="region of interest" description="Disordered" evidence="1">
    <location>
        <begin position="275"/>
        <end position="308"/>
    </location>
</feature>
<keyword evidence="2" id="KW-0472">Membrane</keyword>
<gene>
    <name evidence="5" type="primary">LOC115229017</name>
</gene>
<name>A0A6P7TSR0_9MOLL</name>
<protein>
    <submittedName>
        <fullName evidence="5">Uncharacterized protein LOC115229017 isoform X1</fullName>
    </submittedName>
</protein>
<keyword evidence="2" id="KW-0812">Transmembrane</keyword>
<evidence type="ECO:0000256" key="3">
    <source>
        <dbReference type="SAM" id="SignalP"/>
    </source>
</evidence>
<evidence type="ECO:0000313" key="5">
    <source>
        <dbReference type="RefSeq" id="XP_029655304.1"/>
    </source>
</evidence>